<protein>
    <recommendedName>
        <fullName evidence="4">N-acetyltransferase domain-containing protein</fullName>
    </recommendedName>
</protein>
<dbReference type="PROSITE" id="PS51186">
    <property type="entry name" value="GNAT"/>
    <property type="match status" value="1"/>
</dbReference>
<feature type="region of interest" description="Disordered" evidence="3">
    <location>
        <begin position="1"/>
        <end position="41"/>
    </location>
</feature>
<name>A0A8J4ACK7_9ACTN</name>
<keyword evidence="6" id="KW-1185">Reference proteome</keyword>
<gene>
    <name evidence="5" type="ORF">NUM_31880</name>
</gene>
<dbReference type="CDD" id="cd04301">
    <property type="entry name" value="NAT_SF"/>
    <property type="match status" value="1"/>
</dbReference>
<dbReference type="InterPro" id="IPR050832">
    <property type="entry name" value="Bact_Acetyltransf"/>
</dbReference>
<evidence type="ECO:0000256" key="3">
    <source>
        <dbReference type="SAM" id="MobiDB-lite"/>
    </source>
</evidence>
<keyword evidence="2" id="KW-0012">Acyltransferase</keyword>
<evidence type="ECO:0000256" key="2">
    <source>
        <dbReference type="ARBA" id="ARBA00023315"/>
    </source>
</evidence>
<feature type="compositionally biased region" description="Low complexity" evidence="3">
    <location>
        <begin position="14"/>
        <end position="36"/>
    </location>
</feature>
<sequence length="198" mass="21495">MRRPGARRTSLGVRAGRAEPPTGPGARPAAPNPDRGPGAGPTALVVFAGRVTDLRSLAVGDDATIRNWRFVHNLIIPGDPLSLDDVRDRVGRNRMEVAYLGETLVGCTTVRPPTADNGATATVIARVLPEFRRRGLGTRLYERALAQARELGAQTIETVVLASNPDGLRFAERHGFVETDRYLLREGDTAPWIDLRLT</sequence>
<dbReference type="SUPFAM" id="SSF55729">
    <property type="entry name" value="Acyl-CoA N-acyltransferases (Nat)"/>
    <property type="match status" value="1"/>
</dbReference>
<dbReference type="InterPro" id="IPR016181">
    <property type="entry name" value="Acyl_CoA_acyltransferase"/>
</dbReference>
<evidence type="ECO:0000313" key="6">
    <source>
        <dbReference type="Proteomes" id="UP000614996"/>
    </source>
</evidence>
<proteinExistence type="predicted"/>
<accession>A0A8J4ACK7</accession>
<dbReference type="Gene3D" id="3.40.630.30">
    <property type="match status" value="1"/>
</dbReference>
<dbReference type="Pfam" id="PF00583">
    <property type="entry name" value="Acetyltransf_1"/>
    <property type="match status" value="1"/>
</dbReference>
<evidence type="ECO:0000313" key="5">
    <source>
        <dbReference type="EMBL" id="GIL27934.1"/>
    </source>
</evidence>
<dbReference type="GO" id="GO:0016747">
    <property type="term" value="F:acyltransferase activity, transferring groups other than amino-acyl groups"/>
    <property type="evidence" value="ECO:0007669"/>
    <property type="project" value="InterPro"/>
</dbReference>
<comment type="caution">
    <text evidence="5">The sequence shown here is derived from an EMBL/GenBank/DDBJ whole genome shotgun (WGS) entry which is preliminary data.</text>
</comment>
<feature type="domain" description="N-acetyltransferase" evidence="4">
    <location>
        <begin position="52"/>
        <end position="198"/>
    </location>
</feature>
<dbReference type="PANTHER" id="PTHR43877">
    <property type="entry name" value="AMINOALKYLPHOSPHONATE N-ACETYLTRANSFERASE-RELATED-RELATED"/>
    <property type="match status" value="1"/>
</dbReference>
<reference evidence="6" key="1">
    <citation type="journal article" date="2021" name="Int. J. Syst. Evol. Microbiol.">
        <title>Actinocatenispora comari sp. nov., an endophytic actinomycete isolated from aerial parts of Comarum salesowianum.</title>
        <authorList>
            <person name="Oyunbileg N."/>
            <person name="Iizaka Y."/>
            <person name="Hamada M."/>
            <person name="Davaapurev B.O."/>
            <person name="Fukumoto A."/>
            <person name="Tsetseg B."/>
            <person name="Kato F."/>
            <person name="Tamura T."/>
            <person name="Batkhuu J."/>
            <person name="Anzai Y."/>
        </authorList>
    </citation>
    <scope>NUCLEOTIDE SEQUENCE [LARGE SCALE GENOMIC DNA]</scope>
    <source>
        <strain evidence="6">NUM-2625</strain>
    </source>
</reference>
<keyword evidence="1" id="KW-0808">Transferase</keyword>
<dbReference type="InterPro" id="IPR000182">
    <property type="entry name" value="GNAT_dom"/>
</dbReference>
<organism evidence="5 6">
    <name type="scientific">Actinocatenispora comari</name>
    <dbReference type="NCBI Taxonomy" id="2807577"/>
    <lineage>
        <taxon>Bacteria</taxon>
        <taxon>Bacillati</taxon>
        <taxon>Actinomycetota</taxon>
        <taxon>Actinomycetes</taxon>
        <taxon>Micromonosporales</taxon>
        <taxon>Micromonosporaceae</taxon>
        <taxon>Actinocatenispora</taxon>
    </lineage>
</organism>
<dbReference type="Proteomes" id="UP000614996">
    <property type="component" value="Unassembled WGS sequence"/>
</dbReference>
<evidence type="ECO:0000259" key="4">
    <source>
        <dbReference type="PROSITE" id="PS51186"/>
    </source>
</evidence>
<dbReference type="AlphaFoldDB" id="A0A8J4ACK7"/>
<evidence type="ECO:0000256" key="1">
    <source>
        <dbReference type="ARBA" id="ARBA00022679"/>
    </source>
</evidence>
<dbReference type="EMBL" id="BOPO01000053">
    <property type="protein sequence ID" value="GIL27934.1"/>
    <property type="molecule type" value="Genomic_DNA"/>
</dbReference>